<reference evidence="4" key="1">
    <citation type="submission" date="2017-01" db="EMBL/GenBank/DDBJ databases">
        <authorList>
            <person name="Varghese N."/>
            <person name="Submissions S."/>
        </authorList>
    </citation>
    <scope>NUCLEOTIDE SEQUENCE [LARGE SCALE GENOMIC DNA]</scope>
    <source>
        <strain evidence="4">DSM 21054</strain>
    </source>
</reference>
<dbReference type="OrthoDB" id="9797508at2"/>
<dbReference type="Pfam" id="PF02566">
    <property type="entry name" value="OsmC"/>
    <property type="match status" value="1"/>
</dbReference>
<dbReference type="PANTHER" id="PTHR33797">
    <property type="entry name" value="ORGANIC HYDROPEROXIDE RESISTANCE PROTEIN-LIKE"/>
    <property type="match status" value="1"/>
</dbReference>
<keyword evidence="4" id="KW-1185">Reference proteome</keyword>
<dbReference type="STRING" id="477680.SAMN05421788_10270"/>
<dbReference type="AlphaFoldDB" id="A0A173MIK9"/>
<sequence length="152" mass="16201">MTQVKVLNTADTTPIEVSKVLYTGRVHVTGGRDGYAKSEDGRLQTGLTSPGAKGTGTNPEQLFAAGWSACFIGAMKHNAVRLGVQLPEEVSVDTEVDLATAEEGFLLQARLQVNLPGLIEEQAQMLVEAAHLTCPYSKATRGNINVSIYVTV</sequence>
<evidence type="ECO:0000256" key="2">
    <source>
        <dbReference type="SAM" id="MobiDB-lite"/>
    </source>
</evidence>
<dbReference type="GO" id="GO:0006979">
    <property type="term" value="P:response to oxidative stress"/>
    <property type="evidence" value="ECO:0007669"/>
    <property type="project" value="InterPro"/>
</dbReference>
<dbReference type="KEGG" id="fln:FLA_3329"/>
<dbReference type="Proteomes" id="UP000186917">
    <property type="component" value="Unassembled WGS sequence"/>
</dbReference>
<comment type="similarity">
    <text evidence="1">Belongs to the OsmC/Ohr family.</text>
</comment>
<protein>
    <submittedName>
        <fullName evidence="3">Peroxiredoxin, Ohr subfamily</fullName>
    </submittedName>
</protein>
<dbReference type="InterPro" id="IPR036102">
    <property type="entry name" value="OsmC/Ohrsf"/>
</dbReference>
<dbReference type="EMBL" id="FTOR01000002">
    <property type="protein sequence ID" value="SIS91651.1"/>
    <property type="molecule type" value="Genomic_DNA"/>
</dbReference>
<dbReference type="PANTHER" id="PTHR33797:SF2">
    <property type="entry name" value="ORGANIC HYDROPEROXIDE RESISTANCE PROTEIN-LIKE"/>
    <property type="match status" value="1"/>
</dbReference>
<dbReference type="InterPro" id="IPR003718">
    <property type="entry name" value="OsmC/Ohr_fam"/>
</dbReference>
<dbReference type="Gene3D" id="3.30.300.20">
    <property type="match status" value="1"/>
</dbReference>
<accession>A0A173MIK9</accession>
<gene>
    <name evidence="3" type="ORF">SAMN05421788_10270</name>
</gene>
<dbReference type="RefSeq" id="WP_076377557.1">
    <property type="nucleotide sequence ID" value="NZ_AP017422.1"/>
</dbReference>
<proteinExistence type="inferred from homology"/>
<organism evidence="3 4">
    <name type="scientific">Filimonas lacunae</name>
    <dbReference type="NCBI Taxonomy" id="477680"/>
    <lineage>
        <taxon>Bacteria</taxon>
        <taxon>Pseudomonadati</taxon>
        <taxon>Bacteroidota</taxon>
        <taxon>Chitinophagia</taxon>
        <taxon>Chitinophagales</taxon>
        <taxon>Chitinophagaceae</taxon>
        <taxon>Filimonas</taxon>
    </lineage>
</organism>
<dbReference type="InterPro" id="IPR019953">
    <property type="entry name" value="OHR"/>
</dbReference>
<dbReference type="NCBIfam" id="TIGR03561">
    <property type="entry name" value="organ_hyd_perox"/>
    <property type="match status" value="1"/>
</dbReference>
<evidence type="ECO:0000313" key="4">
    <source>
        <dbReference type="Proteomes" id="UP000186917"/>
    </source>
</evidence>
<feature type="region of interest" description="Disordered" evidence="2">
    <location>
        <begin position="33"/>
        <end position="55"/>
    </location>
</feature>
<dbReference type="SUPFAM" id="SSF82784">
    <property type="entry name" value="OsmC-like"/>
    <property type="match status" value="1"/>
</dbReference>
<dbReference type="Gene3D" id="2.20.25.10">
    <property type="match status" value="1"/>
</dbReference>
<evidence type="ECO:0000256" key="1">
    <source>
        <dbReference type="ARBA" id="ARBA00007378"/>
    </source>
</evidence>
<evidence type="ECO:0000313" key="3">
    <source>
        <dbReference type="EMBL" id="SIS91651.1"/>
    </source>
</evidence>
<name>A0A173MIK9_9BACT</name>
<dbReference type="InterPro" id="IPR015946">
    <property type="entry name" value="KH_dom-like_a/b"/>
</dbReference>